<dbReference type="PROSITE" id="PS00135">
    <property type="entry name" value="TRYPSIN_SER"/>
    <property type="match status" value="1"/>
</dbReference>
<dbReference type="Proteomes" id="UP001431783">
    <property type="component" value="Unassembled WGS sequence"/>
</dbReference>
<dbReference type="PROSITE" id="PS50240">
    <property type="entry name" value="TRYPSIN_DOM"/>
    <property type="match status" value="1"/>
</dbReference>
<evidence type="ECO:0000313" key="8">
    <source>
        <dbReference type="EMBL" id="KAK9876062.1"/>
    </source>
</evidence>
<proteinExistence type="predicted"/>
<dbReference type="PANTHER" id="PTHR24257:SF15">
    <property type="entry name" value="MYELOBLASTIN"/>
    <property type="match status" value="1"/>
</dbReference>
<keyword evidence="3 6" id="KW-0378">Hydrolase</keyword>
<organism evidence="8 9">
    <name type="scientific">Henosepilachna vigintioctopunctata</name>
    <dbReference type="NCBI Taxonomy" id="420089"/>
    <lineage>
        <taxon>Eukaryota</taxon>
        <taxon>Metazoa</taxon>
        <taxon>Ecdysozoa</taxon>
        <taxon>Arthropoda</taxon>
        <taxon>Hexapoda</taxon>
        <taxon>Insecta</taxon>
        <taxon>Pterygota</taxon>
        <taxon>Neoptera</taxon>
        <taxon>Endopterygota</taxon>
        <taxon>Coleoptera</taxon>
        <taxon>Polyphaga</taxon>
        <taxon>Cucujiformia</taxon>
        <taxon>Coccinelloidea</taxon>
        <taxon>Coccinellidae</taxon>
        <taxon>Epilachninae</taxon>
        <taxon>Epilachnini</taxon>
        <taxon>Henosepilachna</taxon>
    </lineage>
</organism>
<protein>
    <recommendedName>
        <fullName evidence="7">Peptidase S1 domain-containing protein</fullName>
    </recommendedName>
</protein>
<accession>A0AAW1U763</accession>
<keyword evidence="2 6" id="KW-0645">Protease</keyword>
<dbReference type="InterPro" id="IPR009003">
    <property type="entry name" value="Peptidase_S1_PA"/>
</dbReference>
<evidence type="ECO:0000259" key="7">
    <source>
        <dbReference type="PROSITE" id="PS50240"/>
    </source>
</evidence>
<dbReference type="Gene3D" id="2.40.10.10">
    <property type="entry name" value="Trypsin-like serine proteases"/>
    <property type="match status" value="1"/>
</dbReference>
<dbReference type="SMART" id="SM00020">
    <property type="entry name" value="Tryp_SPc"/>
    <property type="match status" value="1"/>
</dbReference>
<keyword evidence="4 6" id="KW-0720">Serine protease</keyword>
<sequence length="274" mass="30423">MLFLSFFQRKMIFILCIIFFMNVIPMKSQDFIYGPPIKALKIIGGHEVFPHSLGYQVGIRIEEIEGYISFCGGSLITPSFVLTAAHCLESVYSLEVILGAHNISKKECTQVSVTTRNYTIHPGWNSKKFINDIALIRLPNPVKINGIVRTIRLPENDTVDYAGSEGMVSGWGMNKYSGPMSDILKYAKGILMTNENCKHIPPFDLVIQKSHLCLSGKNIASCEGDSGGPLVVNEVLVGVISFTLNYCSTNFPSVSTRVSNYLEWIKNNSDLNDV</sequence>
<dbReference type="InterPro" id="IPR018114">
    <property type="entry name" value="TRYPSIN_HIS"/>
</dbReference>
<dbReference type="InterPro" id="IPR043504">
    <property type="entry name" value="Peptidase_S1_PA_chymotrypsin"/>
</dbReference>
<dbReference type="InterPro" id="IPR001314">
    <property type="entry name" value="Peptidase_S1A"/>
</dbReference>
<dbReference type="GO" id="GO:0004252">
    <property type="term" value="F:serine-type endopeptidase activity"/>
    <property type="evidence" value="ECO:0007669"/>
    <property type="project" value="InterPro"/>
</dbReference>
<evidence type="ECO:0000256" key="4">
    <source>
        <dbReference type="ARBA" id="ARBA00022825"/>
    </source>
</evidence>
<dbReference type="FunFam" id="2.40.10.10:FF:000036">
    <property type="entry name" value="Trypsin beta"/>
    <property type="match status" value="1"/>
</dbReference>
<name>A0AAW1U763_9CUCU</name>
<evidence type="ECO:0000313" key="9">
    <source>
        <dbReference type="Proteomes" id="UP001431783"/>
    </source>
</evidence>
<dbReference type="EMBL" id="JARQZJ010000035">
    <property type="protein sequence ID" value="KAK9876062.1"/>
    <property type="molecule type" value="Genomic_DNA"/>
</dbReference>
<dbReference type="Pfam" id="PF00089">
    <property type="entry name" value="Trypsin"/>
    <property type="match status" value="1"/>
</dbReference>
<dbReference type="GO" id="GO:0005615">
    <property type="term" value="C:extracellular space"/>
    <property type="evidence" value="ECO:0007669"/>
    <property type="project" value="TreeGrafter"/>
</dbReference>
<keyword evidence="9" id="KW-1185">Reference proteome</keyword>
<evidence type="ECO:0000256" key="1">
    <source>
        <dbReference type="ARBA" id="ARBA00004239"/>
    </source>
</evidence>
<dbReference type="InterPro" id="IPR033116">
    <property type="entry name" value="TRYPSIN_SER"/>
</dbReference>
<dbReference type="FunFam" id="2.40.10.10:FF:000004">
    <property type="entry name" value="Tryptase gamma 1"/>
    <property type="match status" value="1"/>
</dbReference>
<dbReference type="PRINTS" id="PR00722">
    <property type="entry name" value="CHYMOTRYPSIN"/>
</dbReference>
<dbReference type="CDD" id="cd00190">
    <property type="entry name" value="Tryp_SPc"/>
    <property type="match status" value="1"/>
</dbReference>
<evidence type="ECO:0000256" key="6">
    <source>
        <dbReference type="RuleBase" id="RU363034"/>
    </source>
</evidence>
<gene>
    <name evidence="8" type="ORF">WA026_011172</name>
</gene>
<dbReference type="InterPro" id="IPR001254">
    <property type="entry name" value="Trypsin_dom"/>
</dbReference>
<dbReference type="SUPFAM" id="SSF50494">
    <property type="entry name" value="Trypsin-like serine proteases"/>
    <property type="match status" value="1"/>
</dbReference>
<comment type="subcellular location">
    <subcellularLocation>
        <location evidence="1">Secreted</location>
        <location evidence="1">Extracellular space</location>
    </subcellularLocation>
</comment>
<dbReference type="GO" id="GO:0006508">
    <property type="term" value="P:proteolysis"/>
    <property type="evidence" value="ECO:0007669"/>
    <property type="project" value="UniProtKB-KW"/>
</dbReference>
<dbReference type="PANTHER" id="PTHR24257">
    <property type="entry name" value="CHYMOTRYPSIN-LIKE ELASTASE FAMILY MEMBER"/>
    <property type="match status" value="1"/>
</dbReference>
<evidence type="ECO:0000256" key="5">
    <source>
        <dbReference type="ARBA" id="ARBA00023157"/>
    </source>
</evidence>
<evidence type="ECO:0000256" key="2">
    <source>
        <dbReference type="ARBA" id="ARBA00022670"/>
    </source>
</evidence>
<dbReference type="InterPro" id="IPR050850">
    <property type="entry name" value="Peptidase_S1_Elastase_sf"/>
</dbReference>
<keyword evidence="5" id="KW-1015">Disulfide bond</keyword>
<feature type="domain" description="Peptidase S1" evidence="7">
    <location>
        <begin position="42"/>
        <end position="270"/>
    </location>
</feature>
<comment type="caution">
    <text evidence="8">The sequence shown here is derived from an EMBL/GenBank/DDBJ whole genome shotgun (WGS) entry which is preliminary data.</text>
</comment>
<reference evidence="8 9" key="1">
    <citation type="submission" date="2023-03" db="EMBL/GenBank/DDBJ databases">
        <title>Genome insight into feeding habits of ladybird beetles.</title>
        <authorList>
            <person name="Li H.-S."/>
            <person name="Huang Y.-H."/>
            <person name="Pang H."/>
        </authorList>
    </citation>
    <scope>NUCLEOTIDE SEQUENCE [LARGE SCALE GENOMIC DNA]</scope>
    <source>
        <strain evidence="8">SYSU_2023b</strain>
        <tissue evidence="8">Whole body</tissue>
    </source>
</reference>
<evidence type="ECO:0000256" key="3">
    <source>
        <dbReference type="ARBA" id="ARBA00022801"/>
    </source>
</evidence>
<dbReference type="AlphaFoldDB" id="A0AAW1U763"/>
<dbReference type="PROSITE" id="PS00134">
    <property type="entry name" value="TRYPSIN_HIS"/>
    <property type="match status" value="1"/>
</dbReference>